<keyword evidence="8" id="KW-0472">Membrane</keyword>
<evidence type="ECO:0000259" key="9">
    <source>
        <dbReference type="PROSITE" id="PS50022"/>
    </source>
</evidence>
<evidence type="ECO:0000256" key="7">
    <source>
        <dbReference type="ARBA" id="ARBA00023157"/>
    </source>
</evidence>
<evidence type="ECO:0000256" key="5">
    <source>
        <dbReference type="ARBA" id="ARBA00022734"/>
    </source>
</evidence>
<dbReference type="PROSITE" id="PS50022">
    <property type="entry name" value="FA58C_3"/>
    <property type="match status" value="1"/>
</dbReference>
<comment type="caution">
    <text evidence="10">The sequence shown here is derived from an EMBL/GenBank/DDBJ whole genome shotgun (WGS) entry which is preliminary data.</text>
</comment>
<gene>
    <name evidence="10" type="ORF">MGAL_10B052418</name>
</gene>
<evidence type="ECO:0000256" key="6">
    <source>
        <dbReference type="ARBA" id="ARBA00022837"/>
    </source>
</evidence>
<feature type="transmembrane region" description="Helical" evidence="8">
    <location>
        <begin position="738"/>
        <end position="760"/>
    </location>
</feature>
<name>A0A8B6GKH0_MYTGA</name>
<keyword evidence="5" id="KW-0430">Lectin</keyword>
<dbReference type="Pfam" id="PF22633">
    <property type="entry name" value="F5_F8_type_C_2"/>
    <property type="match status" value="1"/>
</dbReference>
<dbReference type="GO" id="GO:0010185">
    <property type="term" value="P:regulation of cellular defense response"/>
    <property type="evidence" value="ECO:0007669"/>
    <property type="project" value="UniProtKB-ARBA"/>
</dbReference>
<dbReference type="GO" id="GO:0046872">
    <property type="term" value="F:metal ion binding"/>
    <property type="evidence" value="ECO:0007669"/>
    <property type="project" value="UniProtKB-KW"/>
</dbReference>
<keyword evidence="6" id="KW-0106">Calcium</keyword>
<keyword evidence="8" id="KW-1133">Transmembrane helix</keyword>
<dbReference type="Pfam" id="PF23069">
    <property type="entry name" value="DUF7042"/>
    <property type="match status" value="1"/>
</dbReference>
<dbReference type="SMART" id="SM00607">
    <property type="entry name" value="FTP"/>
    <property type="match status" value="1"/>
</dbReference>
<dbReference type="EMBL" id="UYJE01008590">
    <property type="protein sequence ID" value="VDI65202.1"/>
    <property type="molecule type" value="Genomic_DNA"/>
</dbReference>
<accession>A0A8B6GKH0</accession>
<dbReference type="InterPro" id="IPR008979">
    <property type="entry name" value="Galactose-bd-like_sf"/>
</dbReference>
<dbReference type="OrthoDB" id="6114178at2759"/>
<dbReference type="InterPro" id="IPR006585">
    <property type="entry name" value="FTP1"/>
</dbReference>
<evidence type="ECO:0000256" key="3">
    <source>
        <dbReference type="ARBA" id="ARBA00011233"/>
    </source>
</evidence>
<evidence type="ECO:0000256" key="8">
    <source>
        <dbReference type="SAM" id="Phobius"/>
    </source>
</evidence>
<reference evidence="10" key="1">
    <citation type="submission" date="2018-11" db="EMBL/GenBank/DDBJ databases">
        <authorList>
            <person name="Alioto T."/>
            <person name="Alioto T."/>
        </authorList>
    </citation>
    <scope>NUCLEOTIDE SEQUENCE</scope>
</reference>
<keyword evidence="4" id="KW-0479">Metal-binding</keyword>
<dbReference type="InterPro" id="IPR000421">
    <property type="entry name" value="FA58C"/>
</dbReference>
<protein>
    <recommendedName>
        <fullName evidence="9">F5/8 type C domain-containing protein</fullName>
    </recommendedName>
</protein>
<dbReference type="InterPro" id="IPR051941">
    <property type="entry name" value="BG_Antigen-Binding_Lectin"/>
</dbReference>
<sequence length="769" mass="85621">QDNLALGKDTRQDSVYDTNRFLSWDAVDGNRQQNIHSDGCSHTYPYTNYTWWTVDLGQQYIIDDITIYGRADCCEERLGYFDIFIYDPEIPTWDDYNKSSQMLCYHHDGVSPSVLNITCQTCIKGRYLQVHKEHGESNADKSLSLCEVEVYGRNVTEHNCTLTESTTDEIISTGGIQFNKRTTETLLNLPEMTEEAETSPIVEATKDQTSLDGLYALLIVPCVVLLILGKYFHLKYGQAMCDLPFYYDDEYEIAGRDKLHMNVSMIEDYPLQIPGLINTKCPHAIQLVFDNVNITTSSGTKTTGCPGTTVDVCTDRSTVAFTYNSTCTVAKMKSGDGKYSCLFSMILGSDTYLGVWNQDTTVDGSNTFRFSCFVYSILGDVLYAPETPTACTSTTTSINLGSAIEGVTVVAWNIILCQCPFPSELNGIWKGADRGDMTFVNSTYIKTYKVTIPGVNCFYFHCSEKHGNKYYLKAEQENNIFGLIIYFYMCIAIHVVDSDIAYYYQLTEHDPYLQDNLVGDGQNSATFDNVCSRRLVSRNFITLVRDGSIADGSLSKTCPKDLLATFGNVSIQHYGSDNTSTCSDTVLDAYTDNTLINITYGDTCSNATTAKTFSDLGVYRCIHDIRDGSDTYLSIWNDDPGVSNPFSCLAFTRTRDIIYATETPKFCSNTTTSTETEEGGVKLVIWDVITKSTDTTSSPPVETTEVPPSLSVEATEASIIIPEVTTSPDCKPSRVGHYAHIISATVLLLTLLVLFGICCCRKYKCWSKN</sequence>
<evidence type="ECO:0000256" key="4">
    <source>
        <dbReference type="ARBA" id="ARBA00022723"/>
    </source>
</evidence>
<dbReference type="PANTHER" id="PTHR45713">
    <property type="entry name" value="FTP DOMAIN-CONTAINING PROTEIN"/>
    <property type="match status" value="1"/>
</dbReference>
<comment type="function">
    <text evidence="1">Acts as a defensive agent. Recognizes blood group fucosylated oligosaccharides including A, B, H and Lewis B-type antigens. Does not recognize Lewis A antigen and has low affinity for monovalent haptens.</text>
</comment>
<dbReference type="Proteomes" id="UP000596742">
    <property type="component" value="Unassembled WGS sequence"/>
</dbReference>
<organism evidence="10 11">
    <name type="scientific">Mytilus galloprovincialis</name>
    <name type="common">Mediterranean mussel</name>
    <dbReference type="NCBI Taxonomy" id="29158"/>
    <lineage>
        <taxon>Eukaryota</taxon>
        <taxon>Metazoa</taxon>
        <taxon>Spiralia</taxon>
        <taxon>Lophotrochozoa</taxon>
        <taxon>Mollusca</taxon>
        <taxon>Bivalvia</taxon>
        <taxon>Autobranchia</taxon>
        <taxon>Pteriomorphia</taxon>
        <taxon>Mytilida</taxon>
        <taxon>Mytiloidea</taxon>
        <taxon>Mytilidae</taxon>
        <taxon>Mytilinae</taxon>
        <taxon>Mytilus</taxon>
    </lineage>
</organism>
<dbReference type="InterPro" id="IPR055470">
    <property type="entry name" value="DUF7042"/>
</dbReference>
<dbReference type="GO" id="GO:0001868">
    <property type="term" value="P:regulation of complement activation, lectin pathway"/>
    <property type="evidence" value="ECO:0007669"/>
    <property type="project" value="UniProtKB-ARBA"/>
</dbReference>
<dbReference type="PANTHER" id="PTHR45713:SF6">
    <property type="entry name" value="F5_8 TYPE C DOMAIN-CONTAINING PROTEIN"/>
    <property type="match status" value="1"/>
</dbReference>
<keyword evidence="8" id="KW-0812">Transmembrane</keyword>
<dbReference type="AlphaFoldDB" id="A0A8B6GKH0"/>
<evidence type="ECO:0000256" key="1">
    <source>
        <dbReference type="ARBA" id="ARBA00002219"/>
    </source>
</evidence>
<dbReference type="Gene3D" id="2.60.120.260">
    <property type="entry name" value="Galactose-binding domain-like"/>
    <property type="match status" value="1"/>
</dbReference>
<evidence type="ECO:0000313" key="11">
    <source>
        <dbReference type="Proteomes" id="UP000596742"/>
    </source>
</evidence>
<feature type="non-terminal residue" evidence="10">
    <location>
        <position position="769"/>
    </location>
</feature>
<comment type="similarity">
    <text evidence="2">Belongs to the fucolectin family.</text>
</comment>
<keyword evidence="11" id="KW-1185">Reference proteome</keyword>
<comment type="subunit">
    <text evidence="3">Homotrimer.</text>
</comment>
<evidence type="ECO:0000313" key="10">
    <source>
        <dbReference type="EMBL" id="VDI65202.1"/>
    </source>
</evidence>
<feature type="domain" description="F5/8 type C" evidence="9">
    <location>
        <begin position="1"/>
        <end position="153"/>
    </location>
</feature>
<dbReference type="GO" id="GO:0042806">
    <property type="term" value="F:fucose binding"/>
    <property type="evidence" value="ECO:0007669"/>
    <property type="project" value="UniProtKB-ARBA"/>
</dbReference>
<dbReference type="SUPFAM" id="SSF49785">
    <property type="entry name" value="Galactose-binding domain-like"/>
    <property type="match status" value="1"/>
</dbReference>
<evidence type="ECO:0000256" key="2">
    <source>
        <dbReference type="ARBA" id="ARBA00010147"/>
    </source>
</evidence>
<keyword evidence="7" id="KW-1015">Disulfide bond</keyword>
<proteinExistence type="inferred from homology"/>